<organism evidence="4">
    <name type="scientific">Nippostrongylus brasiliensis</name>
    <name type="common">Rat hookworm</name>
    <dbReference type="NCBI Taxonomy" id="27835"/>
    <lineage>
        <taxon>Eukaryota</taxon>
        <taxon>Metazoa</taxon>
        <taxon>Ecdysozoa</taxon>
        <taxon>Nematoda</taxon>
        <taxon>Chromadorea</taxon>
        <taxon>Rhabditida</taxon>
        <taxon>Rhabditina</taxon>
        <taxon>Rhabditomorpha</taxon>
        <taxon>Strongyloidea</taxon>
        <taxon>Heligmosomidae</taxon>
        <taxon>Nippostrongylus</taxon>
    </lineage>
</organism>
<keyword evidence="3" id="KW-1185">Reference proteome</keyword>
<dbReference type="AlphaFoldDB" id="A0A0N4YEU7"/>
<protein>
    <submittedName>
        <fullName evidence="4">G_PROTEIN_RECEP_F1_2 domain-containing protein</fullName>
    </submittedName>
</protein>
<gene>
    <name evidence="2" type="ORF">NBR_LOCUS15248</name>
</gene>
<evidence type="ECO:0000313" key="4">
    <source>
        <dbReference type="WBParaSite" id="NBR_0001524701-mRNA-1"/>
    </source>
</evidence>
<keyword evidence="1" id="KW-1133">Transmembrane helix</keyword>
<dbReference type="PANTHER" id="PTHR31748">
    <property type="entry name" value="SERPENTINE RECEPTOR, CLASS V"/>
    <property type="match status" value="1"/>
</dbReference>
<feature type="transmembrane region" description="Helical" evidence="1">
    <location>
        <begin position="79"/>
        <end position="95"/>
    </location>
</feature>
<dbReference type="InterPro" id="IPR019426">
    <property type="entry name" value="7TM_GPCR_serpentine_rcpt_Srv"/>
</dbReference>
<evidence type="ECO:0000256" key="1">
    <source>
        <dbReference type="SAM" id="Phobius"/>
    </source>
</evidence>
<name>A0A0N4YEU7_NIPBR</name>
<keyword evidence="1" id="KW-0812">Transmembrane</keyword>
<accession>A0A0N4YEU7</accession>
<dbReference type="Pfam" id="PF10323">
    <property type="entry name" value="7TM_GPCR_Srv"/>
    <property type="match status" value="1"/>
</dbReference>
<evidence type="ECO:0000313" key="2">
    <source>
        <dbReference type="EMBL" id="VDL78842.1"/>
    </source>
</evidence>
<sequence length="142" mass="16455">MMITLKRKYRLRKSASYCASLNQKVLSEKNRQENNLTIVSVVTCAIETSYYFYIFYAFLIHRHMNTRVFYLLYNVFNDVYAGASPWLILSFSTALQQHIRDQLRCTPSKAAPHCLIRKVPLSSASHLTIRRTAAERSSLVTL</sequence>
<feature type="transmembrane region" description="Helical" evidence="1">
    <location>
        <begin position="36"/>
        <end position="59"/>
    </location>
</feature>
<dbReference type="Proteomes" id="UP000271162">
    <property type="component" value="Unassembled WGS sequence"/>
</dbReference>
<evidence type="ECO:0000313" key="3">
    <source>
        <dbReference type="Proteomes" id="UP000271162"/>
    </source>
</evidence>
<reference evidence="4" key="1">
    <citation type="submission" date="2017-02" db="UniProtKB">
        <authorList>
            <consortium name="WormBaseParasite"/>
        </authorList>
    </citation>
    <scope>IDENTIFICATION</scope>
</reference>
<dbReference type="EMBL" id="UYSL01021657">
    <property type="protein sequence ID" value="VDL78842.1"/>
    <property type="molecule type" value="Genomic_DNA"/>
</dbReference>
<keyword evidence="1" id="KW-0472">Membrane</keyword>
<dbReference type="PANTHER" id="PTHR31748:SF12">
    <property type="entry name" value="SERPENTINE RECEPTOR, CLASS V"/>
    <property type="match status" value="1"/>
</dbReference>
<dbReference type="WBParaSite" id="NBR_0001524701-mRNA-1">
    <property type="protein sequence ID" value="NBR_0001524701-mRNA-1"/>
    <property type="gene ID" value="NBR_0001524701"/>
</dbReference>
<proteinExistence type="predicted"/>
<reference evidence="2 3" key="2">
    <citation type="submission" date="2018-11" db="EMBL/GenBank/DDBJ databases">
        <authorList>
            <consortium name="Pathogen Informatics"/>
        </authorList>
    </citation>
    <scope>NUCLEOTIDE SEQUENCE [LARGE SCALE GENOMIC DNA]</scope>
</reference>